<dbReference type="AlphaFoldDB" id="A0A8T1WDA1"/>
<protein>
    <submittedName>
        <fullName evidence="1">Uncharacterized protein</fullName>
    </submittedName>
</protein>
<organism evidence="1 2">
    <name type="scientific">Phytophthora pseudosyringae</name>
    <dbReference type="NCBI Taxonomy" id="221518"/>
    <lineage>
        <taxon>Eukaryota</taxon>
        <taxon>Sar</taxon>
        <taxon>Stramenopiles</taxon>
        <taxon>Oomycota</taxon>
        <taxon>Peronosporomycetes</taxon>
        <taxon>Peronosporales</taxon>
        <taxon>Peronosporaceae</taxon>
        <taxon>Phytophthora</taxon>
    </lineage>
</organism>
<keyword evidence="2" id="KW-1185">Reference proteome</keyword>
<sequence>MEPVGREGIASCRTRCSKCRRCRWRRRAAISSLDVSLRVDLEAIAPSYSWVVVALSSRMAAGQTGNVALRNIRESLRVLTVLAACNGFSLTQNPKFWSEVWPDDRTSEHQQPQWAAKWKHLHLRGRPTPSDDTLRFLLAVEDAEFGGRHHDAIALVEELIQVKEAQESDSPGLRLTMEILSRHVEDDKWPMCVVCGMDCPHGDANRWSRLFSEPKDRTRKRMTKMGIPFRVAECFMSAHHCVERSGTLREVAAVIQTDGCVVPVKELKLHFGWNTTERHLSKRLREFRALMWNLANVREEAAQIRVLHLTGRRLCDVFFFSTICSALPFTESLEELRLALPPVVHNDTRKLLWRWLAVSVFHPQSKSKLQHLDLSQCNVSAEDVEVVSDVLNREWRSVMLQLLTYSPNSQAVSLAQAETTLALVKSNARIEAEPCYTSEKNGYVCTCRALDVDLSSANPSHLSRRVQALYLPQKRSSPL</sequence>
<evidence type="ECO:0000313" key="1">
    <source>
        <dbReference type="EMBL" id="KAG7390170.1"/>
    </source>
</evidence>
<comment type="caution">
    <text evidence="1">The sequence shown here is derived from an EMBL/GenBank/DDBJ whole genome shotgun (WGS) entry which is preliminary data.</text>
</comment>
<name>A0A8T1WDA1_9STRA</name>
<dbReference type="OrthoDB" id="120562at2759"/>
<evidence type="ECO:0000313" key="2">
    <source>
        <dbReference type="Proteomes" id="UP000694044"/>
    </source>
</evidence>
<proteinExistence type="predicted"/>
<dbReference type="EMBL" id="JAGDFM010000035">
    <property type="protein sequence ID" value="KAG7390170.1"/>
    <property type="molecule type" value="Genomic_DNA"/>
</dbReference>
<accession>A0A8T1WDA1</accession>
<reference evidence="1" key="1">
    <citation type="submission" date="2021-02" db="EMBL/GenBank/DDBJ databases">
        <authorList>
            <person name="Palmer J.M."/>
        </authorList>
    </citation>
    <scope>NUCLEOTIDE SEQUENCE</scope>
    <source>
        <strain evidence="1">SCRP734</strain>
    </source>
</reference>
<dbReference type="Proteomes" id="UP000694044">
    <property type="component" value="Unassembled WGS sequence"/>
</dbReference>
<gene>
    <name evidence="1" type="ORF">PHYPSEUDO_008624</name>
</gene>